<reference evidence="5 6" key="1">
    <citation type="journal article" date="2014" name="Nature">
        <title>Sequential evolution of bacterial morphology by co-option of a developmental regulator.</title>
        <authorList>
            <person name="Jiang C."/>
            <person name="Brown P.J."/>
            <person name="Ducret A."/>
            <person name="Brun Y.V."/>
        </authorList>
    </citation>
    <scope>NUCLEOTIDE SEQUENCE [LARGE SCALE GENOMIC DNA]</scope>
    <source>
        <strain evidence="5 6">DSM 16100</strain>
    </source>
</reference>
<dbReference type="SUPFAM" id="SSF53187">
    <property type="entry name" value="Zn-dependent exopeptidases"/>
    <property type="match status" value="1"/>
</dbReference>
<dbReference type="EMBL" id="AWGB01000013">
    <property type="protein sequence ID" value="ESQ92409.1"/>
    <property type="molecule type" value="Genomic_DNA"/>
</dbReference>
<dbReference type="eggNOG" id="COG0624">
    <property type="taxonomic scope" value="Bacteria"/>
</dbReference>
<gene>
    <name evidence="5" type="ORF">ABENE_08515</name>
</gene>
<dbReference type="PANTHER" id="PTHR43808">
    <property type="entry name" value="ACETYLORNITHINE DEACETYLASE"/>
    <property type="match status" value="1"/>
</dbReference>
<dbReference type="InterPro" id="IPR011650">
    <property type="entry name" value="Peptidase_M20_dimer"/>
</dbReference>
<dbReference type="STRING" id="1121022.GCA_000376105_01295"/>
<dbReference type="Pfam" id="PF07687">
    <property type="entry name" value="M20_dimer"/>
    <property type="match status" value="1"/>
</dbReference>
<sequence length="427" mass="44299">MITGKSITLMCLLGVIALPVHADVSYEAAAKRLFASPGIAAAKAHLTSDYPRIVDDIVTLTEIPAPPFKEQARAEAFMALLKAHGLSDVRMDAEGNVMGLRKGTGGGPLVAVGAHLDTVFPEGTDVKVRRTPTRLSAPGIGDDTSSLGVMLGMIRALDAAAITTKGDILFVGDVGEEGLGDLRGVRYLFTKGDYAGKIDAFIALEPGGLRPLMTGAPGSKRYRATFSGPGGHSMLDFGIVNPAYAMGDAITRFAATQAPPGHGNVFNVGIVEGGTSVNSIPSQVSMSVDMRSEDVASLKDLETGFLAKVKDAVTAENARRSTAKGAITLKLDVIGDRPVAKIDPQAPIIRTAAAAIAVNGGKVAYEASSTDGNLPMSLGIPTTTLGSGFSVKGMHSPEEYLDLQPEADIKAMITTLGTILLLADSKK</sequence>
<dbReference type="GO" id="GO:0046872">
    <property type="term" value="F:metal ion binding"/>
    <property type="evidence" value="ECO:0007669"/>
    <property type="project" value="UniProtKB-KW"/>
</dbReference>
<keyword evidence="3" id="KW-0732">Signal</keyword>
<evidence type="ECO:0000256" key="3">
    <source>
        <dbReference type="SAM" id="SignalP"/>
    </source>
</evidence>
<dbReference type="RefSeq" id="WP_018080960.1">
    <property type="nucleotide sequence ID" value="NZ_AQWM01000003.1"/>
</dbReference>
<evidence type="ECO:0000313" key="5">
    <source>
        <dbReference type="EMBL" id="ESQ92409.1"/>
    </source>
</evidence>
<dbReference type="Proteomes" id="UP000017837">
    <property type="component" value="Unassembled WGS sequence"/>
</dbReference>
<organism evidence="5 6">
    <name type="scientific">Asticcacaulis benevestitus DSM 16100 = ATCC BAA-896</name>
    <dbReference type="NCBI Taxonomy" id="1121022"/>
    <lineage>
        <taxon>Bacteria</taxon>
        <taxon>Pseudomonadati</taxon>
        <taxon>Pseudomonadota</taxon>
        <taxon>Alphaproteobacteria</taxon>
        <taxon>Caulobacterales</taxon>
        <taxon>Caulobacteraceae</taxon>
        <taxon>Asticcacaulis</taxon>
    </lineage>
</organism>
<protein>
    <recommendedName>
        <fullName evidence="4">Peptidase M20 dimerisation domain-containing protein</fullName>
    </recommendedName>
</protein>
<evidence type="ECO:0000256" key="1">
    <source>
        <dbReference type="ARBA" id="ARBA00022723"/>
    </source>
</evidence>
<dbReference type="Gene3D" id="3.40.630.10">
    <property type="entry name" value="Zn peptidases"/>
    <property type="match status" value="1"/>
</dbReference>
<dbReference type="Gene3D" id="3.30.70.360">
    <property type="match status" value="1"/>
</dbReference>
<dbReference type="InterPro" id="IPR050072">
    <property type="entry name" value="Peptidase_M20A"/>
</dbReference>
<keyword evidence="1" id="KW-0479">Metal-binding</keyword>
<evidence type="ECO:0000313" key="6">
    <source>
        <dbReference type="Proteomes" id="UP000017837"/>
    </source>
</evidence>
<dbReference type="InterPro" id="IPR036264">
    <property type="entry name" value="Bact_exopeptidase_dim_dom"/>
</dbReference>
<dbReference type="Pfam" id="PF01546">
    <property type="entry name" value="Peptidase_M20"/>
    <property type="match status" value="1"/>
</dbReference>
<feature type="domain" description="Peptidase M20 dimerisation" evidence="4">
    <location>
        <begin position="215"/>
        <end position="311"/>
    </location>
</feature>
<dbReference type="InterPro" id="IPR002933">
    <property type="entry name" value="Peptidase_M20"/>
</dbReference>
<dbReference type="SUPFAM" id="SSF55031">
    <property type="entry name" value="Bacterial exopeptidase dimerisation domain"/>
    <property type="match status" value="1"/>
</dbReference>
<keyword evidence="2" id="KW-0378">Hydrolase</keyword>
<accession>V4PYA0</accession>
<dbReference type="PANTHER" id="PTHR43808:SF17">
    <property type="entry name" value="PEPTIDASE M20"/>
    <property type="match status" value="1"/>
</dbReference>
<keyword evidence="6" id="KW-1185">Reference proteome</keyword>
<dbReference type="GO" id="GO:0016787">
    <property type="term" value="F:hydrolase activity"/>
    <property type="evidence" value="ECO:0007669"/>
    <property type="project" value="UniProtKB-KW"/>
</dbReference>
<comment type="caution">
    <text evidence="5">The sequence shown here is derived from an EMBL/GenBank/DDBJ whole genome shotgun (WGS) entry which is preliminary data.</text>
</comment>
<feature type="signal peptide" evidence="3">
    <location>
        <begin position="1"/>
        <end position="22"/>
    </location>
</feature>
<feature type="chain" id="PRO_5004724361" description="Peptidase M20 dimerisation domain-containing protein" evidence="3">
    <location>
        <begin position="23"/>
        <end position="427"/>
    </location>
</feature>
<dbReference type="PATRIC" id="fig|1121022.4.peg.1713"/>
<name>V4PYA0_9CAUL</name>
<evidence type="ECO:0000259" key="4">
    <source>
        <dbReference type="Pfam" id="PF07687"/>
    </source>
</evidence>
<evidence type="ECO:0000256" key="2">
    <source>
        <dbReference type="ARBA" id="ARBA00022801"/>
    </source>
</evidence>
<dbReference type="AlphaFoldDB" id="V4PYA0"/>
<proteinExistence type="predicted"/>